<proteinExistence type="predicted"/>
<dbReference type="RefSeq" id="WP_138622902.1">
    <property type="nucleotide sequence ID" value="NZ_SZVP01000008.1"/>
</dbReference>
<evidence type="ECO:0000313" key="2">
    <source>
        <dbReference type="EMBL" id="TMM45071.1"/>
    </source>
</evidence>
<dbReference type="EMBL" id="SZVP01000008">
    <property type="protein sequence ID" value="TMM45071.1"/>
    <property type="molecule type" value="Genomic_DNA"/>
</dbReference>
<evidence type="ECO:0000256" key="1">
    <source>
        <dbReference type="SAM" id="MobiDB-lite"/>
    </source>
</evidence>
<feature type="region of interest" description="Disordered" evidence="1">
    <location>
        <begin position="183"/>
        <end position="204"/>
    </location>
</feature>
<dbReference type="OrthoDB" id="6283631at2"/>
<reference evidence="2 3" key="1">
    <citation type="submission" date="2019-05" db="EMBL/GenBank/DDBJ databases">
        <title>Colwellia ponticola sp. nov., isolated from seawater.</title>
        <authorList>
            <person name="Yoon J.-H."/>
        </authorList>
    </citation>
    <scope>NUCLEOTIDE SEQUENCE [LARGE SCALE GENOMIC DNA]</scope>
    <source>
        <strain evidence="2 3">OISW-25</strain>
    </source>
</reference>
<keyword evidence="3" id="KW-1185">Reference proteome</keyword>
<accession>A0A8H2JLH5</accession>
<dbReference type="Proteomes" id="UP000307702">
    <property type="component" value="Unassembled WGS sequence"/>
</dbReference>
<evidence type="ECO:0000313" key="3">
    <source>
        <dbReference type="Proteomes" id="UP000307702"/>
    </source>
</evidence>
<comment type="caution">
    <text evidence="2">The sequence shown here is derived from an EMBL/GenBank/DDBJ whole genome shotgun (WGS) entry which is preliminary data.</text>
</comment>
<gene>
    <name evidence="2" type="ORF">FCS21_09885</name>
</gene>
<sequence>MNNAKPTPTYTYNGKVTVAISGTGNNATYTVDQDINITEDAYLAEPKTTKTTVKLVAVVNEFSDTIVDTDTETGNGYQWRSQGDASINIALSGKVSTDSITMAVNDGSKVIAALSVDEEGRESQTTSWSEEDSGLLKVTGVDAALTVTIAQVASTEVTDPISFEGKLALAAELLSMQYNENNQYESSQNGDNYTSSNTDQGSETISVDGLTASLSGKFSNSANSLEASVALAVSGFKETCSWNNEWTYTPATGHSDDCSLPDETAEQYASASISARLSFDVDGIEDDVALVADIERTGLESGIASIDLTYGGKLLDFDFNTNDIVEVVGVTDTTTTIKGTLTNHNGVILTVTNVEVDYETGSDKADTSVTTGVISVEGEQFATVSDNGIVTFSDGTFVSL</sequence>
<dbReference type="AlphaFoldDB" id="A0A8H2JLH5"/>
<organism evidence="2 3">
    <name type="scientific">Colwellia ponticola</name>
    <dbReference type="NCBI Taxonomy" id="2304625"/>
    <lineage>
        <taxon>Bacteria</taxon>
        <taxon>Pseudomonadati</taxon>
        <taxon>Pseudomonadota</taxon>
        <taxon>Gammaproteobacteria</taxon>
        <taxon>Alteromonadales</taxon>
        <taxon>Colwelliaceae</taxon>
        <taxon>Colwellia</taxon>
    </lineage>
</organism>
<protein>
    <submittedName>
        <fullName evidence="2">Uncharacterized protein</fullName>
    </submittedName>
</protein>
<name>A0A8H2JLH5_9GAMM</name>